<gene>
    <name evidence="1" type="ORF">AW0309160_03586</name>
</gene>
<dbReference type="AlphaFoldDB" id="A0A5Q4ZUI2"/>
<proteinExistence type="predicted"/>
<dbReference type="EMBL" id="LR721751">
    <property type="protein sequence ID" value="VVV06102.1"/>
    <property type="molecule type" value="Genomic_DNA"/>
</dbReference>
<evidence type="ECO:0000313" key="1">
    <source>
        <dbReference type="EMBL" id="VVV06102.1"/>
    </source>
</evidence>
<organism evidence="1">
    <name type="scientific">Aliivibrio wodanis</name>
    <dbReference type="NCBI Taxonomy" id="80852"/>
    <lineage>
        <taxon>Bacteria</taxon>
        <taxon>Pseudomonadati</taxon>
        <taxon>Pseudomonadota</taxon>
        <taxon>Gammaproteobacteria</taxon>
        <taxon>Vibrionales</taxon>
        <taxon>Vibrionaceae</taxon>
        <taxon>Aliivibrio</taxon>
    </lineage>
</organism>
<dbReference type="SUPFAM" id="SSF81301">
    <property type="entry name" value="Nucleotidyltransferase"/>
    <property type="match status" value="1"/>
</dbReference>
<dbReference type="InterPro" id="IPR043519">
    <property type="entry name" value="NT_sf"/>
</dbReference>
<accession>A0A5Q4ZUI2</accession>
<name>A0A5Q4ZUI2_9GAMM</name>
<reference evidence="1" key="1">
    <citation type="submission" date="2019-09" db="EMBL/GenBank/DDBJ databases">
        <authorList>
            <person name="Hjerde E."/>
        </authorList>
    </citation>
    <scope>NUCLEOTIDE SEQUENCE</scope>
    <source>
        <strain evidence="1">06/09/160</strain>
    </source>
</reference>
<sequence>MAYNQSRNAVLNQEERLGIRYLRFLRCVTFHLRENECFQTKLHSLDSGFKTEPNPELASKKLLSALERLESGNNHFNAAKVGQNIQLASSQGFVFGAGKYDRLYKIFDWHVLLKVQKVEENNNQITRKDIKESFESKYNEITPILENLRLRASDLINKKLKFINDDLAFEPQIRVKSWESTVDKLIRLNSRFQKLTEVQDLVGIRVVTRARSRTFFKQLNFI</sequence>
<dbReference type="Gene3D" id="3.30.460.10">
    <property type="entry name" value="Beta Polymerase, domain 2"/>
    <property type="match status" value="1"/>
</dbReference>
<protein>
    <submittedName>
        <fullName evidence="1">Uncharacterized protein</fullName>
    </submittedName>
</protein>